<dbReference type="Pfam" id="PF07992">
    <property type="entry name" value="Pyr_redox_2"/>
    <property type="match status" value="2"/>
</dbReference>
<keyword evidence="1" id="KW-0285">Flavoprotein</keyword>
<dbReference type="Gene3D" id="3.50.50.60">
    <property type="entry name" value="FAD/NAD(P)-binding domain"/>
    <property type="match status" value="2"/>
</dbReference>
<dbReference type="PRINTS" id="PR00469">
    <property type="entry name" value="PNDRDTASEII"/>
</dbReference>
<dbReference type="InterPro" id="IPR050097">
    <property type="entry name" value="Ferredoxin-NADP_redctase_2"/>
</dbReference>
<dbReference type="PANTHER" id="PTHR48105">
    <property type="entry name" value="THIOREDOXIN REDUCTASE 1-RELATED-RELATED"/>
    <property type="match status" value="1"/>
</dbReference>
<dbReference type="Proteomes" id="UP000004097">
    <property type="component" value="Unassembled WGS sequence"/>
</dbReference>
<protein>
    <submittedName>
        <fullName evidence="4">Pyridine nucleotide-disulfide oxidoreductase</fullName>
    </submittedName>
</protein>
<evidence type="ECO:0000313" key="4">
    <source>
        <dbReference type="EMBL" id="EFW25334.1"/>
    </source>
</evidence>
<name>E7MKQ9_9FIRM</name>
<accession>E7MKQ9</accession>
<evidence type="ECO:0000313" key="5">
    <source>
        <dbReference type="Proteomes" id="UP000004097"/>
    </source>
</evidence>
<evidence type="ECO:0000256" key="2">
    <source>
        <dbReference type="ARBA" id="ARBA00023002"/>
    </source>
</evidence>
<dbReference type="EMBL" id="AECQ01000003">
    <property type="protein sequence ID" value="EFW25334.1"/>
    <property type="molecule type" value="Genomic_DNA"/>
</dbReference>
<feature type="domain" description="FAD/NAD(P)-binding" evidence="3">
    <location>
        <begin position="206"/>
        <end position="298"/>
    </location>
</feature>
<keyword evidence="2" id="KW-0560">Oxidoreductase</keyword>
<feature type="domain" description="FAD/NAD(P)-binding" evidence="3">
    <location>
        <begin position="29"/>
        <end position="174"/>
    </location>
</feature>
<organism evidence="4 5">
    <name type="scientific">Solobacterium moorei F0204</name>
    <dbReference type="NCBI Taxonomy" id="706433"/>
    <lineage>
        <taxon>Bacteria</taxon>
        <taxon>Bacillati</taxon>
        <taxon>Bacillota</taxon>
        <taxon>Erysipelotrichia</taxon>
        <taxon>Erysipelotrichales</taxon>
        <taxon>Erysipelotrichaceae</taxon>
        <taxon>Solobacterium</taxon>
    </lineage>
</organism>
<dbReference type="eggNOG" id="COG0492">
    <property type="taxonomic scope" value="Bacteria"/>
</dbReference>
<gene>
    <name evidence="4" type="ORF">HMPREF9430_00104</name>
</gene>
<comment type="caution">
    <text evidence="4">The sequence shown here is derived from an EMBL/GenBank/DDBJ whole genome shotgun (WGS) entry which is preliminary data.</text>
</comment>
<dbReference type="InterPro" id="IPR036188">
    <property type="entry name" value="FAD/NAD-bd_sf"/>
</dbReference>
<dbReference type="STRING" id="706433.HMPREF9430_00104"/>
<evidence type="ECO:0000259" key="3">
    <source>
        <dbReference type="Pfam" id="PF07992"/>
    </source>
</evidence>
<dbReference type="PRINTS" id="PR00368">
    <property type="entry name" value="FADPNR"/>
</dbReference>
<evidence type="ECO:0000256" key="1">
    <source>
        <dbReference type="ARBA" id="ARBA00022630"/>
    </source>
</evidence>
<proteinExistence type="predicted"/>
<dbReference type="SUPFAM" id="SSF51905">
    <property type="entry name" value="FAD/NAD(P)-binding domain"/>
    <property type="match status" value="1"/>
</dbReference>
<sequence length="317" mass="34730">MQAVCIFLEKFNYISYNITRLRSVMMTRYDIAIIGTGPAGLEAAITAKVRNKNIILFGSKDLSQKMQVVKHPILNYLGLPSKTGVEMANVFQQQLDELGISITEEKVSNVYAMGEYFALQLNNSEMVEATSVILAIGVVAGKPYAGEENFLGRGVSYCATCDAPLYKGKVVAVVAGSQEEEAEADFLGEVCEKVYYFPQYKDEPQLNSKNIEIHHEKPVEITGMMKANTLRTDQGEYIVDCVFILRPTQFPGSLVPGLEIAGNAVNVDLQMKTNLPGLFAAGDITGQPYQYIKAAGQGNVAALSAVAYVDELKRKKQ</sequence>
<reference evidence="4 5" key="1">
    <citation type="submission" date="2010-08" db="EMBL/GenBank/DDBJ databases">
        <authorList>
            <person name="Weinstock G."/>
            <person name="Sodergren E."/>
            <person name="Clifton S."/>
            <person name="Fulton L."/>
            <person name="Fulton B."/>
            <person name="Courtney L."/>
            <person name="Fronick C."/>
            <person name="Harrison M."/>
            <person name="Strong C."/>
            <person name="Farmer C."/>
            <person name="Delahaunty K."/>
            <person name="Markovic C."/>
            <person name="Hall O."/>
            <person name="Minx P."/>
            <person name="Tomlinson C."/>
            <person name="Mitreva M."/>
            <person name="Hou S."/>
            <person name="Chen J."/>
            <person name="Wollam A."/>
            <person name="Pepin K.H."/>
            <person name="Johnson M."/>
            <person name="Bhonagiri V."/>
            <person name="Zhang X."/>
            <person name="Suruliraj S."/>
            <person name="Warren W."/>
            <person name="Chinwalla A."/>
            <person name="Mardis E.R."/>
            <person name="Wilson R.K."/>
        </authorList>
    </citation>
    <scope>NUCLEOTIDE SEQUENCE [LARGE SCALE GENOMIC DNA]</scope>
    <source>
        <strain evidence="4 5">F0204</strain>
    </source>
</reference>
<dbReference type="InterPro" id="IPR023753">
    <property type="entry name" value="FAD/NAD-binding_dom"/>
</dbReference>
<dbReference type="GO" id="GO:0016491">
    <property type="term" value="F:oxidoreductase activity"/>
    <property type="evidence" value="ECO:0007669"/>
    <property type="project" value="UniProtKB-KW"/>
</dbReference>
<dbReference type="HOGENOM" id="CLU_031864_5_3_9"/>
<keyword evidence="5" id="KW-1185">Reference proteome</keyword>
<dbReference type="AlphaFoldDB" id="E7MKQ9"/>